<evidence type="ECO:0000313" key="4">
    <source>
        <dbReference type="Proteomes" id="UP000719500"/>
    </source>
</evidence>
<keyword evidence="4" id="KW-1185">Reference proteome</keyword>
<evidence type="ECO:0000256" key="1">
    <source>
        <dbReference type="ARBA" id="ARBA00023027"/>
    </source>
</evidence>
<name>A0ABS2FUX2_9FIRM</name>
<gene>
    <name evidence="3" type="ORF">H9X91_06480</name>
</gene>
<feature type="domain" description="Nitroreductase" evidence="2">
    <location>
        <begin position="12"/>
        <end position="182"/>
    </location>
</feature>
<comment type="caution">
    <text evidence="3">The sequence shown here is derived from an EMBL/GenBank/DDBJ whole genome shotgun (WGS) entry which is preliminary data.</text>
</comment>
<dbReference type="InterPro" id="IPR000415">
    <property type="entry name" value="Nitroreductase-like"/>
</dbReference>
<organism evidence="3 4">
    <name type="scientific">Oscillibacter valericigenes</name>
    <dbReference type="NCBI Taxonomy" id="351091"/>
    <lineage>
        <taxon>Bacteria</taxon>
        <taxon>Bacillati</taxon>
        <taxon>Bacillota</taxon>
        <taxon>Clostridia</taxon>
        <taxon>Eubacteriales</taxon>
        <taxon>Oscillospiraceae</taxon>
        <taxon>Oscillibacter</taxon>
    </lineage>
</organism>
<dbReference type="SUPFAM" id="SSF55469">
    <property type="entry name" value="FMN-dependent nitroreductase-like"/>
    <property type="match status" value="1"/>
</dbReference>
<evidence type="ECO:0000313" key="3">
    <source>
        <dbReference type="EMBL" id="MBM6851085.1"/>
    </source>
</evidence>
<sequence length="203" mass="22411">MENRKHAVMETILHRRSIRRFAPEQVREEELQQILQQILQAGLYAPSAGGRQGPIFVVSQDRAVNVRLGRIKRANSHPRMATASSYVSREQPSIADDPGITDAFYGAPTVITLFGPKNFLFAAEDCAVAAENMMLAADALGVGSCYIGQGWPAFDDPFGQETLGRWGIPADYYAVMQLLLGYPKADDAHPTPKPRKEGRILRV</sequence>
<reference evidence="3 4" key="1">
    <citation type="journal article" date="2021" name="Sci. Rep.">
        <title>The distribution of antibiotic resistance genes in chicken gut microbiota commensals.</title>
        <authorList>
            <person name="Juricova H."/>
            <person name="Matiasovicova J."/>
            <person name="Kubasova T."/>
            <person name="Cejkova D."/>
            <person name="Rychlik I."/>
        </authorList>
    </citation>
    <scope>NUCLEOTIDE SEQUENCE [LARGE SCALE GENOMIC DNA]</scope>
    <source>
        <strain evidence="3 4">An411</strain>
    </source>
</reference>
<protein>
    <submittedName>
        <fullName evidence="3">Nitroreductase family protein</fullName>
    </submittedName>
</protein>
<proteinExistence type="predicted"/>
<dbReference type="InterPro" id="IPR050627">
    <property type="entry name" value="Nitroreductase/BluB"/>
</dbReference>
<keyword evidence="1" id="KW-0520">NAD</keyword>
<accession>A0ABS2FUX2</accession>
<dbReference type="EMBL" id="JACSNX010000006">
    <property type="protein sequence ID" value="MBM6851085.1"/>
    <property type="molecule type" value="Genomic_DNA"/>
</dbReference>
<dbReference type="RefSeq" id="WP_204803686.1">
    <property type="nucleotide sequence ID" value="NZ_JACSNX010000006.1"/>
</dbReference>
<dbReference type="PANTHER" id="PTHR23026">
    <property type="entry name" value="NADPH NITROREDUCTASE"/>
    <property type="match status" value="1"/>
</dbReference>
<evidence type="ECO:0000259" key="2">
    <source>
        <dbReference type="Pfam" id="PF00881"/>
    </source>
</evidence>
<dbReference type="Pfam" id="PF00881">
    <property type="entry name" value="Nitroreductase"/>
    <property type="match status" value="1"/>
</dbReference>
<dbReference type="InterPro" id="IPR029479">
    <property type="entry name" value="Nitroreductase"/>
</dbReference>
<dbReference type="Gene3D" id="3.40.109.10">
    <property type="entry name" value="NADH Oxidase"/>
    <property type="match status" value="1"/>
</dbReference>
<dbReference type="Proteomes" id="UP000719500">
    <property type="component" value="Unassembled WGS sequence"/>
</dbReference>
<dbReference type="PANTHER" id="PTHR23026:SF125">
    <property type="entry name" value="OXYGEN-INSENSITIVE NAD(P)H NITROREDUCTASE"/>
    <property type="match status" value="1"/>
</dbReference>